<dbReference type="EMBL" id="QXJM01000029">
    <property type="protein sequence ID" value="RIE03877.1"/>
    <property type="molecule type" value="Genomic_DNA"/>
</dbReference>
<dbReference type="Gene3D" id="1.25.40.10">
    <property type="entry name" value="Tetratricopeptide repeat domain"/>
    <property type="match status" value="1"/>
</dbReference>
<dbReference type="RefSeq" id="WP_119148553.1">
    <property type="nucleotide sequence ID" value="NZ_JBHSOV010000006.1"/>
</dbReference>
<comment type="caution">
    <text evidence="2">The sequence shown here is derived from an EMBL/GenBank/DDBJ whole genome shotgun (WGS) entry which is preliminary data.</text>
</comment>
<proteinExistence type="predicted"/>
<dbReference type="AlphaFoldDB" id="A0A398CVD8"/>
<evidence type="ECO:0000256" key="1">
    <source>
        <dbReference type="SAM" id="Phobius"/>
    </source>
</evidence>
<dbReference type="OrthoDB" id="1807878at2"/>
<organism evidence="2 3">
    <name type="scientific">Cohnella faecalis</name>
    <dbReference type="NCBI Taxonomy" id="2315694"/>
    <lineage>
        <taxon>Bacteria</taxon>
        <taxon>Bacillati</taxon>
        <taxon>Bacillota</taxon>
        <taxon>Bacilli</taxon>
        <taxon>Bacillales</taxon>
        <taxon>Paenibacillaceae</taxon>
        <taxon>Cohnella</taxon>
    </lineage>
</organism>
<evidence type="ECO:0000313" key="3">
    <source>
        <dbReference type="Proteomes" id="UP000266340"/>
    </source>
</evidence>
<keyword evidence="1" id="KW-1133">Transmembrane helix</keyword>
<feature type="transmembrane region" description="Helical" evidence="1">
    <location>
        <begin position="12"/>
        <end position="37"/>
    </location>
</feature>
<keyword evidence="1" id="KW-0472">Membrane</keyword>
<name>A0A398CVD8_9BACL</name>
<dbReference type="Proteomes" id="UP000266340">
    <property type="component" value="Unassembled WGS sequence"/>
</dbReference>
<keyword evidence="1" id="KW-0812">Transmembrane</keyword>
<evidence type="ECO:0000313" key="2">
    <source>
        <dbReference type="EMBL" id="RIE03877.1"/>
    </source>
</evidence>
<gene>
    <name evidence="2" type="ORF">D3H35_07865</name>
</gene>
<accession>A0A398CVD8</accession>
<dbReference type="InterPro" id="IPR011990">
    <property type="entry name" value="TPR-like_helical_dom_sf"/>
</dbReference>
<sequence>MERKSTGKTEKILLIIGFILGGIILILFIAAIIAAMLKRPRKSAMAIKELPVNPDTAAELAVPPPPTNEQRLARAIDLHNEGVAGNAEAVKEADREFERLRRDCPGNPVADAFHGSVKAMLARDETDLEERFLKAIDGLSLLDEAVAASPQDVTIRILRGKVAYWLPEPVFQRTETTIEDYVVVIDKELRKPGSLDGEIYFELIDELSQAYRRLNRQREAELCGRKLLVQRANRRMKQTGTIT</sequence>
<reference evidence="2 3" key="1">
    <citation type="submission" date="2018-09" db="EMBL/GenBank/DDBJ databases">
        <title>Cohnella cavernae sp. nov., isolated from a karst cave.</title>
        <authorList>
            <person name="Zhu H."/>
        </authorList>
    </citation>
    <scope>NUCLEOTIDE SEQUENCE [LARGE SCALE GENOMIC DNA]</scope>
    <source>
        <strain evidence="2 3">K2E09-144</strain>
    </source>
</reference>
<protein>
    <submittedName>
        <fullName evidence="2">Uncharacterized protein</fullName>
    </submittedName>
</protein>
<keyword evidence="3" id="KW-1185">Reference proteome</keyword>